<dbReference type="Proteomes" id="UP000638043">
    <property type="component" value="Unassembled WGS sequence"/>
</dbReference>
<reference evidence="3" key="1">
    <citation type="journal article" date="2019" name="Int. J. Syst. Evol. Microbiol.">
        <title>The Global Catalogue of Microorganisms (GCM) 10K type strain sequencing project: providing services to taxonomists for standard genome sequencing and annotation.</title>
        <authorList>
            <consortium name="The Broad Institute Genomics Platform"/>
            <consortium name="The Broad Institute Genome Sequencing Center for Infectious Disease"/>
            <person name="Wu L."/>
            <person name="Ma J."/>
        </authorList>
    </citation>
    <scope>NUCLEOTIDE SEQUENCE [LARGE SCALE GENOMIC DNA]</scope>
    <source>
        <strain evidence="3">CGMCC 4.7181</strain>
    </source>
</reference>
<evidence type="ECO:0000313" key="3">
    <source>
        <dbReference type="Proteomes" id="UP000638043"/>
    </source>
</evidence>
<organism evidence="2 3">
    <name type="scientific">Microbacterium nanhaiense</name>
    <dbReference type="NCBI Taxonomy" id="1301026"/>
    <lineage>
        <taxon>Bacteria</taxon>
        <taxon>Bacillati</taxon>
        <taxon>Actinomycetota</taxon>
        <taxon>Actinomycetes</taxon>
        <taxon>Micrococcales</taxon>
        <taxon>Microbacteriaceae</taxon>
        <taxon>Microbacterium</taxon>
    </lineage>
</organism>
<name>A0ABQ2MW81_9MICO</name>
<comment type="caution">
    <text evidence="2">The sequence shown here is derived from an EMBL/GenBank/DDBJ whole genome shotgun (WGS) entry which is preliminary data.</text>
</comment>
<proteinExistence type="predicted"/>
<gene>
    <name evidence="2" type="ORF">GCM10010910_04150</name>
</gene>
<feature type="region of interest" description="Disordered" evidence="1">
    <location>
        <begin position="321"/>
        <end position="357"/>
    </location>
</feature>
<dbReference type="RefSeq" id="WP_188699726.1">
    <property type="nucleotide sequence ID" value="NZ_BMMQ01000001.1"/>
</dbReference>
<keyword evidence="3" id="KW-1185">Reference proteome</keyword>
<evidence type="ECO:0000256" key="1">
    <source>
        <dbReference type="SAM" id="MobiDB-lite"/>
    </source>
</evidence>
<evidence type="ECO:0000313" key="2">
    <source>
        <dbReference type="EMBL" id="GGO59951.1"/>
    </source>
</evidence>
<feature type="compositionally biased region" description="Basic residues" evidence="1">
    <location>
        <begin position="268"/>
        <end position="286"/>
    </location>
</feature>
<dbReference type="EMBL" id="BMMQ01000001">
    <property type="protein sequence ID" value="GGO59951.1"/>
    <property type="molecule type" value="Genomic_DNA"/>
</dbReference>
<protein>
    <submittedName>
        <fullName evidence="2">Uncharacterized protein</fullName>
    </submittedName>
</protein>
<accession>A0ABQ2MW81</accession>
<feature type="region of interest" description="Disordered" evidence="1">
    <location>
        <begin position="265"/>
        <end position="291"/>
    </location>
</feature>
<sequence>MDATVPTIEVLDLAVHRIRRVAPPEAPYPATRATVGGEETVLLVDTDALQGWRGWRCRGTQHLLAPLDIVRCDDGHEAVFPDLREPVSRACGEREAAGVGWRRGEAVTLLVSLVRGVAEAAAIDAVEGPGEWWIAADGRPMFVFVDGAGDTVVSAARIFVDRVAAQIDDRVLVRAIDDVRAGLDRPEALARRLDDLEEPLFDAAAPQPIESEARPTGEGRTGRAIGFDAEDADVSGSWLRDALDRHIDSSLGELLRDAVSSVTDRLASRRARRASSTRPRGRRRNGGARAEKGARWPLAVVGSAVVAVVVGAGMLWPAGAPDARAREEGPAPVAPTQAAPSPTAEPEPDVDDVHGDDPLRAADALLAAWDACGEACGAPDHVGRAGAAAHEARALRLIDDYGAVALIEVTAPETRAQLLVVELVGEVWRVRDLYDAPE</sequence>